<dbReference type="InterPro" id="IPR036282">
    <property type="entry name" value="Glutathione-S-Trfase_C_sf"/>
</dbReference>
<gene>
    <name evidence="4" type="ORF">DGAL_LOCUS4943</name>
</gene>
<comment type="subunit">
    <text evidence="1">Homodimer.</text>
</comment>
<dbReference type="Pfam" id="PF02798">
    <property type="entry name" value="GST_N"/>
    <property type="match status" value="1"/>
</dbReference>
<name>A0A8J2WI75_9CRUS</name>
<comment type="caution">
    <text evidence="4">The sequence shown here is derived from an EMBL/GenBank/DDBJ whole genome shotgun (WGS) entry which is preliminary data.</text>
</comment>
<dbReference type="InterPro" id="IPR004046">
    <property type="entry name" value="GST_C"/>
</dbReference>
<dbReference type="InterPro" id="IPR010987">
    <property type="entry name" value="Glutathione-S-Trfase_C-like"/>
</dbReference>
<feature type="domain" description="GST N-terminal" evidence="2">
    <location>
        <begin position="1"/>
        <end position="82"/>
    </location>
</feature>
<evidence type="ECO:0000313" key="5">
    <source>
        <dbReference type="Proteomes" id="UP000789390"/>
    </source>
</evidence>
<dbReference type="SFLD" id="SFLDS00019">
    <property type="entry name" value="Glutathione_Transferase_(cytos"/>
    <property type="match status" value="1"/>
</dbReference>
<evidence type="ECO:0000256" key="1">
    <source>
        <dbReference type="ARBA" id="ARBA00011738"/>
    </source>
</evidence>
<keyword evidence="5" id="KW-1185">Reference proteome</keyword>
<dbReference type="AlphaFoldDB" id="A0A8J2WI75"/>
<dbReference type="InterPro" id="IPR036249">
    <property type="entry name" value="Thioredoxin-like_sf"/>
</dbReference>
<dbReference type="FunFam" id="1.20.1050.10:FF:000007">
    <property type="entry name" value="Glutathione S-transferase 1-1"/>
    <property type="match status" value="1"/>
</dbReference>
<dbReference type="SUPFAM" id="SSF47616">
    <property type="entry name" value="GST C-terminal domain-like"/>
    <property type="match status" value="1"/>
</dbReference>
<dbReference type="PANTHER" id="PTHR43969">
    <property type="entry name" value="GLUTATHIONE S TRANSFERASE D10, ISOFORM A-RELATED"/>
    <property type="match status" value="1"/>
</dbReference>
<dbReference type="Proteomes" id="UP000789390">
    <property type="component" value="Unassembled WGS sequence"/>
</dbReference>
<evidence type="ECO:0000313" key="4">
    <source>
        <dbReference type="EMBL" id="CAH0102534.1"/>
    </source>
</evidence>
<dbReference type="SUPFAM" id="SSF52833">
    <property type="entry name" value="Thioredoxin-like"/>
    <property type="match status" value="1"/>
</dbReference>
<dbReference type="GO" id="GO:0006749">
    <property type="term" value="P:glutathione metabolic process"/>
    <property type="evidence" value="ECO:0007669"/>
    <property type="project" value="TreeGrafter"/>
</dbReference>
<dbReference type="GO" id="GO:0004364">
    <property type="term" value="F:glutathione transferase activity"/>
    <property type="evidence" value="ECO:0007669"/>
    <property type="project" value="TreeGrafter"/>
</dbReference>
<dbReference type="InterPro" id="IPR040079">
    <property type="entry name" value="Glutathione_S-Trfase"/>
</dbReference>
<dbReference type="FunFam" id="3.40.30.10:FF:000034">
    <property type="entry name" value="glutathione S-transferase 1"/>
    <property type="match status" value="1"/>
</dbReference>
<dbReference type="EMBL" id="CAKKLH010000085">
    <property type="protein sequence ID" value="CAH0102534.1"/>
    <property type="molecule type" value="Genomic_DNA"/>
</dbReference>
<dbReference type="Gene3D" id="3.40.30.10">
    <property type="entry name" value="Glutaredoxin"/>
    <property type="match status" value="1"/>
</dbReference>
<dbReference type="PROSITE" id="PS50404">
    <property type="entry name" value="GST_NTER"/>
    <property type="match status" value="1"/>
</dbReference>
<dbReference type="SFLD" id="SFLDG00358">
    <property type="entry name" value="Main_(cytGST)"/>
    <property type="match status" value="1"/>
</dbReference>
<organism evidence="4 5">
    <name type="scientific">Daphnia galeata</name>
    <dbReference type="NCBI Taxonomy" id="27404"/>
    <lineage>
        <taxon>Eukaryota</taxon>
        <taxon>Metazoa</taxon>
        <taxon>Ecdysozoa</taxon>
        <taxon>Arthropoda</taxon>
        <taxon>Crustacea</taxon>
        <taxon>Branchiopoda</taxon>
        <taxon>Diplostraca</taxon>
        <taxon>Cladocera</taxon>
        <taxon>Anomopoda</taxon>
        <taxon>Daphniidae</taxon>
        <taxon>Daphnia</taxon>
    </lineage>
</organism>
<dbReference type="Pfam" id="PF14497">
    <property type="entry name" value="GST_C_3"/>
    <property type="match status" value="1"/>
</dbReference>
<dbReference type="PROSITE" id="PS50405">
    <property type="entry name" value="GST_CTER"/>
    <property type="match status" value="1"/>
</dbReference>
<dbReference type="Gene3D" id="1.20.1050.10">
    <property type="match status" value="1"/>
</dbReference>
<reference evidence="4" key="1">
    <citation type="submission" date="2021-11" db="EMBL/GenBank/DDBJ databases">
        <authorList>
            <person name="Schell T."/>
        </authorList>
    </citation>
    <scope>NUCLEOTIDE SEQUENCE</scope>
    <source>
        <strain evidence="4">M5</strain>
    </source>
</reference>
<dbReference type="CDD" id="cd03045">
    <property type="entry name" value="GST_N_Delta_Epsilon"/>
    <property type="match status" value="1"/>
</dbReference>
<dbReference type="CDD" id="cd03177">
    <property type="entry name" value="GST_C_Delta_Epsilon"/>
    <property type="match status" value="1"/>
</dbReference>
<dbReference type="PANTHER" id="PTHR43969:SF9">
    <property type="entry name" value="GLUTATHIONE S TRANSFERASE D10, ISOFORM A-RELATED"/>
    <property type="match status" value="1"/>
</dbReference>
<protein>
    <submittedName>
        <fullName evidence="4">Uncharacterized protein</fullName>
    </submittedName>
</protein>
<sequence length="220" mass="24811">MPIDLYYMSLSAPCRAVLLTAKMAGVEVNLKTVNLMAGEHMKPEFLKINPQHTVPCLDDSGFVLTESRAICAYLANKYGKNDNLYPKEPKDRALVDQRLYFDLGVFYASFADYYYPVIFHGKTSLEASKKKKLDDSLNFFNMFLADHDYAAGNHLTIADLSLLASATSMEAVIPTIFNDCPKIKEWIERCKNQITEYHDLNQVGADIFGQMGQSALEKIQ</sequence>
<evidence type="ECO:0000259" key="2">
    <source>
        <dbReference type="PROSITE" id="PS50404"/>
    </source>
</evidence>
<accession>A0A8J2WI75</accession>
<feature type="domain" description="GST C-terminal" evidence="3">
    <location>
        <begin position="88"/>
        <end position="207"/>
    </location>
</feature>
<dbReference type="OrthoDB" id="2309723at2759"/>
<proteinExistence type="predicted"/>
<evidence type="ECO:0000259" key="3">
    <source>
        <dbReference type="PROSITE" id="PS50405"/>
    </source>
</evidence>
<dbReference type="SFLD" id="SFLDG01153">
    <property type="entry name" value="Main.4:_Theta-like"/>
    <property type="match status" value="1"/>
</dbReference>
<dbReference type="InterPro" id="IPR004045">
    <property type="entry name" value="Glutathione_S-Trfase_N"/>
</dbReference>